<dbReference type="InterPro" id="IPR011004">
    <property type="entry name" value="Trimer_LpxA-like_sf"/>
</dbReference>
<evidence type="ECO:0000313" key="2">
    <source>
        <dbReference type="Proteomes" id="UP000603463"/>
    </source>
</evidence>
<name>A0A9Q4ZIP3_RHOHA</name>
<accession>A0A9Q4ZIP3</accession>
<proteinExistence type="predicted"/>
<gene>
    <name evidence="1" type="ORF">GS882_03865</name>
</gene>
<dbReference type="EMBL" id="WVBC01000002">
    <property type="protein sequence ID" value="NKT77349.1"/>
    <property type="molecule type" value="Genomic_DNA"/>
</dbReference>
<reference evidence="1" key="1">
    <citation type="journal article" date="2020" name="Environ. Microbiol.">
        <title>The novel and transferable erm(51) gene confers Macrolides, Lincosamides, and Streptogramins B (MLSB) resistance to clonal Rhodococcus equi in the environment.</title>
        <authorList>
            <person name="Huber L."/>
            <person name="Giguere S."/>
            <person name="Slovis N.M."/>
            <person name="Alvarez-Narvaez S."/>
            <person name="Hart K.A."/>
            <person name="Greiter M."/>
            <person name="Morris E.R.A."/>
            <person name="Cohen N.D."/>
        </authorList>
    </citation>
    <scope>NUCLEOTIDE SEQUENCE</scope>
    <source>
        <strain evidence="1">Lh_116_1</strain>
    </source>
</reference>
<evidence type="ECO:0000313" key="1">
    <source>
        <dbReference type="EMBL" id="NKT77349.1"/>
    </source>
</evidence>
<sequence length="217" mass="24215">MSEKNWEYTGETREGRNGKEVREIRWISGPYAGAADGWIEHDRNIFGSGIVAYGGVVTDRAVVADGGRVEDFAWLAGNARVVDSRVANRAVVKDSALIRDSSIIVGVDVVVGGSAYLRNARVVGEAEILTTEHYLQVGPMGSEQVFAHLYRTANDYHFNVGCWMGRIEELAAEVEQRRESAYYWREEGSTEAQRKQWVKEYKALAKLAKARAKSFHA</sequence>
<protein>
    <submittedName>
        <fullName evidence="1">Uncharacterized protein</fullName>
    </submittedName>
</protein>
<organism evidence="1 2">
    <name type="scientific">Rhodococcus hoagii</name>
    <name type="common">Corynebacterium equii</name>
    <dbReference type="NCBI Taxonomy" id="43767"/>
    <lineage>
        <taxon>Bacteria</taxon>
        <taxon>Bacillati</taxon>
        <taxon>Actinomycetota</taxon>
        <taxon>Actinomycetes</taxon>
        <taxon>Mycobacteriales</taxon>
        <taxon>Nocardiaceae</taxon>
        <taxon>Prescottella</taxon>
    </lineage>
</organism>
<dbReference type="Proteomes" id="UP000603463">
    <property type="component" value="Unassembled WGS sequence"/>
</dbReference>
<dbReference type="AlphaFoldDB" id="A0A9Q4ZIP3"/>
<comment type="caution">
    <text evidence="1">The sequence shown here is derived from an EMBL/GenBank/DDBJ whole genome shotgun (WGS) entry which is preliminary data.</text>
</comment>
<dbReference type="SUPFAM" id="SSF51161">
    <property type="entry name" value="Trimeric LpxA-like enzymes"/>
    <property type="match status" value="1"/>
</dbReference>